<dbReference type="EMBL" id="JAAMPC010000001">
    <property type="protein sequence ID" value="KAG2330763.1"/>
    <property type="molecule type" value="Genomic_DNA"/>
</dbReference>
<comment type="caution">
    <text evidence="2">The sequence shown here is derived from an EMBL/GenBank/DDBJ whole genome shotgun (WGS) entry which is preliminary data.</text>
</comment>
<gene>
    <name evidence="2" type="ORF">Bca52824_001943</name>
</gene>
<evidence type="ECO:0000313" key="3">
    <source>
        <dbReference type="Proteomes" id="UP000886595"/>
    </source>
</evidence>
<dbReference type="AlphaFoldDB" id="A0A8X7WMH8"/>
<accession>A0A8X7WMH8</accession>
<feature type="non-terminal residue" evidence="2">
    <location>
        <position position="54"/>
    </location>
</feature>
<evidence type="ECO:0000256" key="1">
    <source>
        <dbReference type="SAM" id="MobiDB-lite"/>
    </source>
</evidence>
<evidence type="ECO:0000313" key="2">
    <source>
        <dbReference type="EMBL" id="KAG2330763.1"/>
    </source>
</evidence>
<sequence length="54" mass="6318">RRDARIGPRKMHGGSRTFPSSLDSLKGEKRFENYPWGESFKVLMDSLWNKYITA</sequence>
<name>A0A8X7WMH8_BRACI</name>
<feature type="region of interest" description="Disordered" evidence="1">
    <location>
        <begin position="1"/>
        <end position="23"/>
    </location>
</feature>
<protein>
    <submittedName>
        <fullName evidence="2">Uncharacterized protein</fullName>
    </submittedName>
</protein>
<proteinExistence type="predicted"/>
<dbReference type="Proteomes" id="UP000886595">
    <property type="component" value="Unassembled WGS sequence"/>
</dbReference>
<organism evidence="2 3">
    <name type="scientific">Brassica carinata</name>
    <name type="common">Ethiopian mustard</name>
    <name type="synonym">Abyssinian cabbage</name>
    <dbReference type="NCBI Taxonomy" id="52824"/>
    <lineage>
        <taxon>Eukaryota</taxon>
        <taxon>Viridiplantae</taxon>
        <taxon>Streptophyta</taxon>
        <taxon>Embryophyta</taxon>
        <taxon>Tracheophyta</taxon>
        <taxon>Spermatophyta</taxon>
        <taxon>Magnoliopsida</taxon>
        <taxon>eudicotyledons</taxon>
        <taxon>Gunneridae</taxon>
        <taxon>Pentapetalae</taxon>
        <taxon>rosids</taxon>
        <taxon>malvids</taxon>
        <taxon>Brassicales</taxon>
        <taxon>Brassicaceae</taxon>
        <taxon>Brassiceae</taxon>
        <taxon>Brassica</taxon>
    </lineage>
</organism>
<feature type="non-terminal residue" evidence="2">
    <location>
        <position position="1"/>
    </location>
</feature>
<reference evidence="2 3" key="1">
    <citation type="submission" date="2020-02" db="EMBL/GenBank/DDBJ databases">
        <authorList>
            <person name="Ma Q."/>
            <person name="Huang Y."/>
            <person name="Song X."/>
            <person name="Pei D."/>
        </authorList>
    </citation>
    <scope>NUCLEOTIDE SEQUENCE [LARGE SCALE GENOMIC DNA]</scope>
    <source>
        <strain evidence="2">Sxm20200214</strain>
        <tissue evidence="2">Leaf</tissue>
    </source>
</reference>
<keyword evidence="3" id="KW-1185">Reference proteome</keyword>